<feature type="transmembrane region" description="Helical" evidence="1">
    <location>
        <begin position="34"/>
        <end position="57"/>
    </location>
</feature>
<keyword evidence="1" id="KW-0472">Membrane</keyword>
<name>R4Z5Z7_9ACTN</name>
<gene>
    <name evidence="2" type="ORF">BN381_50003</name>
</gene>
<dbReference type="HOGENOM" id="CLU_025255_3_1_11"/>
<dbReference type="RefSeq" id="WP_012229199.1">
    <property type="nucleotide sequence ID" value="NZ_HG422565.1"/>
</dbReference>
<evidence type="ECO:0000256" key="1">
    <source>
        <dbReference type="SAM" id="Phobius"/>
    </source>
</evidence>
<dbReference type="STRING" id="1229780.BN381_50003"/>
<dbReference type="EMBL" id="CANL01000045">
    <property type="protein sequence ID" value="CCM64861.1"/>
    <property type="molecule type" value="Genomic_DNA"/>
</dbReference>
<feature type="transmembrane region" description="Helical" evidence="1">
    <location>
        <begin position="6"/>
        <end position="22"/>
    </location>
</feature>
<evidence type="ECO:0000313" key="2">
    <source>
        <dbReference type="EMBL" id="CCM64861.1"/>
    </source>
</evidence>
<organism evidence="2 3">
    <name type="scientific">Candidatus Neomicrothrix parvicella RN1</name>
    <dbReference type="NCBI Taxonomy" id="1229780"/>
    <lineage>
        <taxon>Bacteria</taxon>
        <taxon>Bacillati</taxon>
        <taxon>Actinomycetota</taxon>
        <taxon>Acidimicrobiia</taxon>
        <taxon>Acidimicrobiales</taxon>
        <taxon>Microthrixaceae</taxon>
        <taxon>Candidatus Neomicrothrix</taxon>
    </lineage>
</organism>
<dbReference type="GO" id="GO:0016746">
    <property type="term" value="F:acyltransferase activity"/>
    <property type="evidence" value="ECO:0007669"/>
    <property type="project" value="TreeGrafter"/>
</dbReference>
<evidence type="ECO:0000313" key="3">
    <source>
        <dbReference type="Proteomes" id="UP000018291"/>
    </source>
</evidence>
<keyword evidence="1" id="KW-1133">Transmembrane helix</keyword>
<feature type="transmembrane region" description="Helical" evidence="1">
    <location>
        <begin position="77"/>
        <end position="98"/>
    </location>
</feature>
<protein>
    <submittedName>
        <fullName evidence="2">Putative membrane bound O-acyl transferase MBOAT family protein</fullName>
    </submittedName>
</protein>
<dbReference type="Proteomes" id="UP000018291">
    <property type="component" value="Unassembled WGS sequence"/>
</dbReference>
<dbReference type="PANTHER" id="PTHR13285:SF18">
    <property type="entry name" value="PROTEIN-CYSTEINE N-PALMITOYLTRANSFERASE RASP"/>
    <property type="match status" value="1"/>
</dbReference>
<comment type="caution">
    <text evidence="2">The sequence shown here is derived from an EMBL/GenBank/DDBJ whole genome shotgun (WGS) entry which is preliminary data.</text>
</comment>
<accession>R4Z5Z7</accession>
<proteinExistence type="predicted"/>
<dbReference type="eggNOG" id="COG1696">
    <property type="taxonomic scope" value="Bacteria"/>
</dbReference>
<keyword evidence="3" id="KW-1185">Reference proteome</keyword>
<dbReference type="PANTHER" id="PTHR13285">
    <property type="entry name" value="ACYLTRANSFERASE"/>
    <property type="match status" value="1"/>
</dbReference>
<dbReference type="InterPro" id="IPR051085">
    <property type="entry name" value="MB_O-acyltransferase"/>
</dbReference>
<keyword evidence="2" id="KW-0808">Transferase</keyword>
<feature type="transmembrane region" description="Helical" evidence="1">
    <location>
        <begin position="119"/>
        <end position="137"/>
    </location>
</feature>
<reference evidence="2 3" key="1">
    <citation type="journal article" date="2013" name="ISME J.">
        <title>Metabolic model for the filamentous 'Candidatus Microthrix parvicella' based on genomic and metagenomic analyses.</title>
        <authorList>
            <person name="Jon McIlroy S."/>
            <person name="Kristiansen R."/>
            <person name="Albertsen M."/>
            <person name="Michael Karst S."/>
            <person name="Rossetti S."/>
            <person name="Lund Nielsen J."/>
            <person name="Tandoi V."/>
            <person name="James Seviour R."/>
            <person name="Nielsen P.H."/>
        </authorList>
    </citation>
    <scope>NUCLEOTIDE SEQUENCE [LARGE SCALE GENOMIC DNA]</scope>
    <source>
        <strain evidence="2 3">RN1</strain>
    </source>
</reference>
<dbReference type="AlphaFoldDB" id="R4Z5Z7"/>
<sequence>MFFNSLQYAAFLPVVWIVYRVLRRVPQQNAWLLLASYVFYGFWDWRFLGLILVSTAVDYTVSRLMRPAAEPLRKQLLLVSLVVNLGLLVTFKYFGFFVESTASLLRTFGLEPNLPLLKILLPVGISFYTFQTISYTFDVFRRRIEPEENPVTFALYVPYFPQLVAGPIERAQHLLPQIQGERRRADEHDILSGLRLILVGLFKKVAIADAVAPLVAKSFNSPGGSVSAAIGILAFSRDPARFSGVGGLKAVLV</sequence>
<dbReference type="OrthoDB" id="139172at2"/>
<keyword evidence="1" id="KW-0812">Transmembrane</keyword>